<dbReference type="EMBL" id="OU015566">
    <property type="protein sequence ID" value="CAG5106349.1"/>
    <property type="molecule type" value="Genomic_DNA"/>
</dbReference>
<dbReference type="SUPFAM" id="SSF53067">
    <property type="entry name" value="Actin-like ATPase domain"/>
    <property type="match status" value="2"/>
</dbReference>
<dbReference type="Proteomes" id="UP001158576">
    <property type="component" value="Chromosome 1"/>
</dbReference>
<organism evidence="4 5">
    <name type="scientific">Oikopleura dioica</name>
    <name type="common">Tunicate</name>
    <dbReference type="NCBI Taxonomy" id="34765"/>
    <lineage>
        <taxon>Eukaryota</taxon>
        <taxon>Metazoa</taxon>
        <taxon>Chordata</taxon>
        <taxon>Tunicata</taxon>
        <taxon>Appendicularia</taxon>
        <taxon>Copelata</taxon>
        <taxon>Oikopleuridae</taxon>
        <taxon>Oikopleura</taxon>
    </lineage>
</organism>
<proteinExistence type="inferred from homology"/>
<evidence type="ECO:0000313" key="5">
    <source>
        <dbReference type="Proteomes" id="UP001158576"/>
    </source>
</evidence>
<accession>A0ABN7SWF5</accession>
<dbReference type="Gene3D" id="3.90.640.10">
    <property type="entry name" value="Actin, Chain A, domain 4"/>
    <property type="match status" value="1"/>
</dbReference>
<evidence type="ECO:0000256" key="1">
    <source>
        <dbReference type="ARBA" id="ARBA00007381"/>
    </source>
</evidence>
<protein>
    <submittedName>
        <fullName evidence="4">Oidioi.mRNA.OKI2018_I69.chr1.g2803.t1.cds</fullName>
    </submittedName>
</protein>
<dbReference type="InterPro" id="IPR043129">
    <property type="entry name" value="ATPase_NBD"/>
</dbReference>
<keyword evidence="5" id="KW-1185">Reference proteome</keyword>
<reference evidence="4 5" key="1">
    <citation type="submission" date="2021-04" db="EMBL/GenBank/DDBJ databases">
        <authorList>
            <person name="Bliznina A."/>
        </authorList>
    </citation>
    <scope>NUCLEOTIDE SEQUENCE [LARGE SCALE GENOMIC DNA]</scope>
</reference>
<dbReference type="Gene3D" id="3.30.420.40">
    <property type="match status" value="2"/>
</dbReference>
<dbReference type="Pfam" id="PF00012">
    <property type="entry name" value="HSP70"/>
    <property type="match status" value="1"/>
</dbReference>
<evidence type="ECO:0000313" key="4">
    <source>
        <dbReference type="EMBL" id="CAG5106349.1"/>
    </source>
</evidence>
<evidence type="ECO:0000256" key="2">
    <source>
        <dbReference type="ARBA" id="ARBA00022741"/>
    </source>
</evidence>
<name>A0ABN7SWF5_OIKDI</name>
<evidence type="ECO:0000256" key="3">
    <source>
        <dbReference type="ARBA" id="ARBA00022840"/>
    </source>
</evidence>
<sequence>MVFGISIGSTTLSNAVVASGRAQLVANADGHHRPRAVVAKVENEFCVGTAALSARNTPLFKNILKEFIQNGPTHMIQCQGKDLRVDVCLAALIRECIATCRNFNTSAENVSLVIPDEFSEEQEKQFVKIFETVSEMKVNRAIRRSAAALVAARQNGSLEEQEIQKGSKNVLVVRIGGLTTTGTLYRETNGLLTKLKQSHNQSGADVIVKHLTDYLVREANRKFRCDLSESKKSMNKVEQEARRAIEVLSNKDSVNVQIDSCFEGMDFQMVVNRSRVTATAPYKPVLEGIFSDFEGETVDEVLMCGGAAKSPPFQKIVQGKYQNVIALPNAEELIPLGAAIQCHITSSGNKLSINEIPRKIALSSFSLRNGSETVIEKGTPLPFSFTTNSESSFTIPELGEDVIFSSDGHVTGNLNEKGLFFTSGEKSFELLF</sequence>
<keyword evidence="3" id="KW-0067">ATP-binding</keyword>
<dbReference type="PRINTS" id="PR00301">
    <property type="entry name" value="HEATSHOCK70"/>
</dbReference>
<gene>
    <name evidence="4" type="ORF">OKIOD_LOCUS11568</name>
</gene>
<comment type="similarity">
    <text evidence="1">Belongs to the heat shock protein 70 family.</text>
</comment>
<keyword evidence="2" id="KW-0547">Nucleotide-binding</keyword>
<dbReference type="PANTHER" id="PTHR19375">
    <property type="entry name" value="HEAT SHOCK PROTEIN 70KDA"/>
    <property type="match status" value="1"/>
</dbReference>
<dbReference type="InterPro" id="IPR013126">
    <property type="entry name" value="Hsp_70_fam"/>
</dbReference>